<name>A0A0F9U4B7_9ZZZZ</name>
<evidence type="ECO:0000313" key="1">
    <source>
        <dbReference type="EMBL" id="KKN48478.1"/>
    </source>
</evidence>
<reference evidence="1" key="1">
    <citation type="journal article" date="2015" name="Nature">
        <title>Complex archaea that bridge the gap between prokaryotes and eukaryotes.</title>
        <authorList>
            <person name="Spang A."/>
            <person name="Saw J.H."/>
            <person name="Jorgensen S.L."/>
            <person name="Zaremba-Niedzwiedzka K."/>
            <person name="Martijn J."/>
            <person name="Lind A.E."/>
            <person name="van Eijk R."/>
            <person name="Schleper C."/>
            <person name="Guy L."/>
            <person name="Ettema T.J."/>
        </authorList>
    </citation>
    <scope>NUCLEOTIDE SEQUENCE</scope>
</reference>
<dbReference type="EMBL" id="LAZR01001218">
    <property type="protein sequence ID" value="KKN48478.1"/>
    <property type="molecule type" value="Genomic_DNA"/>
</dbReference>
<dbReference type="Gene3D" id="2.30.30.100">
    <property type="match status" value="1"/>
</dbReference>
<protein>
    <submittedName>
        <fullName evidence="1">Uncharacterized protein</fullName>
    </submittedName>
</protein>
<organism evidence="1">
    <name type="scientific">marine sediment metagenome</name>
    <dbReference type="NCBI Taxonomy" id="412755"/>
    <lineage>
        <taxon>unclassified sequences</taxon>
        <taxon>metagenomes</taxon>
        <taxon>ecological metagenomes</taxon>
    </lineage>
</organism>
<dbReference type="AlphaFoldDB" id="A0A0F9U4B7"/>
<comment type="caution">
    <text evidence="1">The sequence shown here is derived from an EMBL/GenBank/DDBJ whole genome shotgun (WGS) entry which is preliminary data.</text>
</comment>
<gene>
    <name evidence="1" type="ORF">LCGC14_0652310</name>
</gene>
<sequence>MLIKQKPEKGTIVAVKLISGDEIVGKIERLNATELVVSKPIAIGLSPQGVGFAPFMLSAAEDATLTFKLEQVITYVQAREEIKNAYIQSTSGITPAGAGSLPEGLVGA</sequence>
<proteinExistence type="predicted"/>
<accession>A0A0F9U4B7</accession>